<dbReference type="OrthoDB" id="691587at2759"/>
<keyword evidence="4 12" id="KW-0732">Signal</keyword>
<organism evidence="14">
    <name type="scientific">Oryza brachyantha</name>
    <name type="common">malo sina</name>
    <dbReference type="NCBI Taxonomy" id="4533"/>
    <lineage>
        <taxon>Eukaryota</taxon>
        <taxon>Viridiplantae</taxon>
        <taxon>Streptophyta</taxon>
        <taxon>Embryophyta</taxon>
        <taxon>Tracheophyta</taxon>
        <taxon>Spermatophyta</taxon>
        <taxon>Magnoliopsida</taxon>
        <taxon>Liliopsida</taxon>
        <taxon>Poales</taxon>
        <taxon>Poaceae</taxon>
        <taxon>BOP clade</taxon>
        <taxon>Oryzoideae</taxon>
        <taxon>Oryzeae</taxon>
        <taxon>Oryzinae</taxon>
        <taxon>Oryza</taxon>
    </lineage>
</organism>
<evidence type="ECO:0000256" key="12">
    <source>
        <dbReference type="SAM" id="SignalP"/>
    </source>
</evidence>
<dbReference type="AlphaFoldDB" id="J3MGX0"/>
<dbReference type="Gramene" id="OB06G32640.1">
    <property type="protein sequence ID" value="OB06G32640.1"/>
    <property type="gene ID" value="OB06G32640"/>
</dbReference>
<dbReference type="KEGG" id="obr:102713372"/>
<evidence type="ECO:0000313" key="14">
    <source>
        <dbReference type="EnsemblPlants" id="OB06G32640.1"/>
    </source>
</evidence>
<evidence type="ECO:0000256" key="10">
    <source>
        <dbReference type="SAM" id="MobiDB-lite"/>
    </source>
</evidence>
<dbReference type="InterPro" id="IPR008972">
    <property type="entry name" value="Cupredoxin"/>
</dbReference>
<keyword evidence="3" id="KW-0336">GPI-anchor</keyword>
<dbReference type="InterPro" id="IPR039391">
    <property type="entry name" value="Phytocyanin-like"/>
</dbReference>
<reference evidence="14" key="2">
    <citation type="submission" date="2013-04" db="UniProtKB">
        <authorList>
            <consortium name="EnsemblPlants"/>
        </authorList>
    </citation>
    <scope>IDENTIFICATION</scope>
</reference>
<sequence length="274" mass="26776">MAGAAASVGVALAWLGLMAAAASATQFRVGGGRGWSVPDANAEPYNSWAGRMRFQIGDQLLFVYPKETDAVLVVDQGAYNACNTSAAATAGGRFDDGRTVFTFDRSGPFFFISGNESNCRAGEKLIVVVMANRSGRHAMPPSPAPAATPSLAPSPAASAPSPSTSSSPAPSVSPMVPAPAATPGSAPPSPGALAPAPAPTTTPSSPPAPAAMAPSPSTTPGGTVPQPPPGTDGANATTPAAPTANDRSGGAPAVVAGALTSLGACIIGFAMLAI</sequence>
<evidence type="ECO:0000256" key="8">
    <source>
        <dbReference type="ARBA" id="ARBA00023288"/>
    </source>
</evidence>
<keyword evidence="11" id="KW-0812">Transmembrane</keyword>
<evidence type="ECO:0000256" key="2">
    <source>
        <dbReference type="ARBA" id="ARBA00022475"/>
    </source>
</evidence>
<proteinExistence type="inferred from homology"/>
<keyword evidence="5 11" id="KW-0472">Membrane</keyword>
<dbReference type="EnsemblPlants" id="OB06G32640.1">
    <property type="protein sequence ID" value="OB06G32640.1"/>
    <property type="gene ID" value="OB06G32640"/>
</dbReference>
<dbReference type="PANTHER" id="PTHR33021:SF253">
    <property type="entry name" value="EARLY NODULIN-LIKE PROTEIN 9"/>
    <property type="match status" value="1"/>
</dbReference>
<dbReference type="HOGENOM" id="CLU_058719_1_0_1"/>
<reference evidence="14" key="1">
    <citation type="journal article" date="2013" name="Nat. Commun.">
        <title>Whole-genome sequencing of Oryza brachyantha reveals mechanisms underlying Oryza genome evolution.</title>
        <authorList>
            <person name="Chen J."/>
            <person name="Huang Q."/>
            <person name="Gao D."/>
            <person name="Wang J."/>
            <person name="Lang Y."/>
            <person name="Liu T."/>
            <person name="Li B."/>
            <person name="Bai Z."/>
            <person name="Luis Goicoechea J."/>
            <person name="Liang C."/>
            <person name="Chen C."/>
            <person name="Zhang W."/>
            <person name="Sun S."/>
            <person name="Liao Y."/>
            <person name="Zhang X."/>
            <person name="Yang L."/>
            <person name="Song C."/>
            <person name="Wang M."/>
            <person name="Shi J."/>
            <person name="Liu G."/>
            <person name="Liu J."/>
            <person name="Zhou H."/>
            <person name="Zhou W."/>
            <person name="Yu Q."/>
            <person name="An N."/>
            <person name="Chen Y."/>
            <person name="Cai Q."/>
            <person name="Wang B."/>
            <person name="Liu B."/>
            <person name="Min J."/>
            <person name="Huang Y."/>
            <person name="Wu H."/>
            <person name="Li Z."/>
            <person name="Zhang Y."/>
            <person name="Yin Y."/>
            <person name="Song W."/>
            <person name="Jiang J."/>
            <person name="Jackson S.A."/>
            <person name="Wing R.A."/>
            <person name="Wang J."/>
            <person name="Chen M."/>
        </authorList>
    </citation>
    <scope>NUCLEOTIDE SEQUENCE [LARGE SCALE GENOMIC DNA]</scope>
    <source>
        <strain evidence="14">cv. IRGC 101232</strain>
    </source>
</reference>
<evidence type="ECO:0000256" key="1">
    <source>
        <dbReference type="ARBA" id="ARBA00004609"/>
    </source>
</evidence>
<evidence type="ECO:0000313" key="15">
    <source>
        <dbReference type="Proteomes" id="UP000006038"/>
    </source>
</evidence>
<dbReference type="RefSeq" id="XP_006656383.1">
    <property type="nucleotide sequence ID" value="XM_006656320.3"/>
</dbReference>
<accession>J3MGX0</accession>
<dbReference type="FunFam" id="2.60.40.420:FF:000066">
    <property type="entry name" value="Early nodulin-like protein 9"/>
    <property type="match status" value="1"/>
</dbReference>
<evidence type="ECO:0000259" key="13">
    <source>
        <dbReference type="PROSITE" id="PS51485"/>
    </source>
</evidence>
<evidence type="ECO:0000256" key="6">
    <source>
        <dbReference type="ARBA" id="ARBA00023157"/>
    </source>
</evidence>
<evidence type="ECO:0000256" key="9">
    <source>
        <dbReference type="ARBA" id="ARBA00035011"/>
    </source>
</evidence>
<feature type="compositionally biased region" description="Low complexity" evidence="10">
    <location>
        <begin position="147"/>
        <end position="184"/>
    </location>
</feature>
<feature type="compositionally biased region" description="Low complexity" evidence="10">
    <location>
        <begin position="231"/>
        <end position="246"/>
    </location>
</feature>
<dbReference type="GO" id="GO:0098552">
    <property type="term" value="C:side of membrane"/>
    <property type="evidence" value="ECO:0007669"/>
    <property type="project" value="UniProtKB-KW"/>
</dbReference>
<dbReference type="OMA" id="PYNTWAG"/>
<dbReference type="Pfam" id="PF02298">
    <property type="entry name" value="Cu_bind_like"/>
    <property type="match status" value="1"/>
</dbReference>
<feature type="transmembrane region" description="Helical" evidence="11">
    <location>
        <begin position="253"/>
        <end position="273"/>
    </location>
</feature>
<keyword evidence="8" id="KW-0449">Lipoprotein</keyword>
<feature type="compositionally biased region" description="Low complexity" evidence="10">
    <location>
        <begin position="210"/>
        <end position="224"/>
    </location>
</feature>
<dbReference type="InterPro" id="IPR003245">
    <property type="entry name" value="Phytocyanin_dom"/>
</dbReference>
<keyword evidence="7" id="KW-0325">Glycoprotein</keyword>
<dbReference type="PANTHER" id="PTHR33021">
    <property type="entry name" value="BLUE COPPER PROTEIN"/>
    <property type="match status" value="1"/>
</dbReference>
<dbReference type="CDD" id="cd11019">
    <property type="entry name" value="OsENODL1_like"/>
    <property type="match status" value="1"/>
</dbReference>
<dbReference type="eggNOG" id="ENOG502RZQI">
    <property type="taxonomic scope" value="Eukaryota"/>
</dbReference>
<dbReference type="GO" id="GO:0009055">
    <property type="term" value="F:electron transfer activity"/>
    <property type="evidence" value="ECO:0007669"/>
    <property type="project" value="InterPro"/>
</dbReference>
<dbReference type="GeneID" id="102713372"/>
<dbReference type="SUPFAM" id="SSF49503">
    <property type="entry name" value="Cupredoxins"/>
    <property type="match status" value="1"/>
</dbReference>
<feature type="signal peptide" evidence="12">
    <location>
        <begin position="1"/>
        <end position="24"/>
    </location>
</feature>
<dbReference type="Proteomes" id="UP000006038">
    <property type="component" value="Chromosome 6"/>
</dbReference>
<dbReference type="Gene3D" id="2.60.40.420">
    <property type="entry name" value="Cupredoxins - blue copper proteins"/>
    <property type="match status" value="1"/>
</dbReference>
<evidence type="ECO:0000256" key="3">
    <source>
        <dbReference type="ARBA" id="ARBA00022622"/>
    </source>
</evidence>
<keyword evidence="15" id="KW-1185">Reference proteome</keyword>
<comment type="similarity">
    <text evidence="9">Belongs to the early nodulin-like (ENODL) family.</text>
</comment>
<feature type="compositionally biased region" description="Pro residues" evidence="10">
    <location>
        <begin position="185"/>
        <end position="209"/>
    </location>
</feature>
<dbReference type="GO" id="GO:0005886">
    <property type="term" value="C:plasma membrane"/>
    <property type="evidence" value="ECO:0007669"/>
    <property type="project" value="UniProtKB-SubCell"/>
</dbReference>
<evidence type="ECO:0000256" key="7">
    <source>
        <dbReference type="ARBA" id="ARBA00023180"/>
    </source>
</evidence>
<name>J3MGX0_ORYBR</name>
<evidence type="ECO:0000256" key="5">
    <source>
        <dbReference type="ARBA" id="ARBA00023136"/>
    </source>
</evidence>
<gene>
    <name evidence="14" type="primary">LOC102713372</name>
</gene>
<dbReference type="InterPro" id="IPR041846">
    <property type="entry name" value="ENL_dom"/>
</dbReference>
<evidence type="ECO:0000256" key="4">
    <source>
        <dbReference type="ARBA" id="ARBA00022729"/>
    </source>
</evidence>
<feature type="domain" description="Phytocyanin" evidence="13">
    <location>
        <begin position="25"/>
        <end position="131"/>
    </location>
</feature>
<keyword evidence="6" id="KW-1015">Disulfide bond</keyword>
<protein>
    <recommendedName>
        <fullName evidence="13">Phytocyanin domain-containing protein</fullName>
    </recommendedName>
</protein>
<comment type="subcellular location">
    <subcellularLocation>
        <location evidence="1">Cell membrane</location>
        <topology evidence="1">Lipid-anchor</topology>
        <topology evidence="1">GPI-anchor</topology>
    </subcellularLocation>
</comment>
<feature type="chain" id="PRO_5003773825" description="Phytocyanin domain-containing protein" evidence="12">
    <location>
        <begin position="25"/>
        <end position="274"/>
    </location>
</feature>
<evidence type="ECO:0000256" key="11">
    <source>
        <dbReference type="SAM" id="Phobius"/>
    </source>
</evidence>
<keyword evidence="11" id="KW-1133">Transmembrane helix</keyword>
<keyword evidence="2" id="KW-1003">Cell membrane</keyword>
<dbReference type="PROSITE" id="PS51485">
    <property type="entry name" value="PHYTOCYANIN"/>
    <property type="match status" value="1"/>
</dbReference>
<feature type="region of interest" description="Disordered" evidence="10">
    <location>
        <begin position="136"/>
        <end position="249"/>
    </location>
</feature>